<keyword evidence="2" id="KW-1185">Reference proteome</keyword>
<evidence type="ECO:0000313" key="1">
    <source>
        <dbReference type="EMBL" id="KAF1813210.1"/>
    </source>
</evidence>
<reference evidence="1 3" key="1">
    <citation type="submission" date="2020-01" db="EMBL/GenBank/DDBJ databases">
        <authorList>
            <consortium name="DOE Joint Genome Institute"/>
            <person name="Haridas S."/>
            <person name="Albert R."/>
            <person name="Binder M."/>
            <person name="Bloem J."/>
            <person name="Labutti K."/>
            <person name="Salamov A."/>
            <person name="Andreopoulos B."/>
            <person name="Baker S.E."/>
            <person name="Barry K."/>
            <person name="Bills G."/>
            <person name="Bluhm B.H."/>
            <person name="Cannon C."/>
            <person name="Castanera R."/>
            <person name="Culley D.E."/>
            <person name="Daum C."/>
            <person name="Ezra D."/>
            <person name="Gonzalez J.B."/>
            <person name="Henrissat B."/>
            <person name="Kuo A."/>
            <person name="Liang C."/>
            <person name="Lipzen A."/>
            <person name="Lutzoni F."/>
            <person name="Magnuson J."/>
            <person name="Mondo S."/>
            <person name="Nolan M."/>
            <person name="Ohm R."/>
            <person name="Pangilinan J."/>
            <person name="Park H.-J."/>
            <person name="Ramirez L."/>
            <person name="Alfaro M."/>
            <person name="Sun H."/>
            <person name="Tritt A."/>
            <person name="Yoshinaga Y."/>
            <person name="Zwiers L.-H."/>
            <person name="Turgeon B.G."/>
            <person name="Goodwin S.B."/>
            <person name="Spatafora J.W."/>
            <person name="Crous P.W."/>
            <person name="Grigoriev I.V."/>
        </authorList>
    </citation>
    <scope>NUCLEOTIDE SEQUENCE</scope>
    <source>
        <strain evidence="1 3">CBS 781.70</strain>
    </source>
</reference>
<protein>
    <submittedName>
        <fullName evidence="1 3">Uncharacterized protein</fullName>
    </submittedName>
</protein>
<proteinExistence type="predicted"/>
<sequence>MSSQFRGNFWVMLDGAGVTFCSTHFLGLLSAGTPFNCCAFHLAQAGAEGAGFTKASSSCCIVIWHTLTQMLKSSMAFLYVSSQDTQLSTFLWLNPSISLCT</sequence>
<organism evidence="1">
    <name type="scientific">Eremomyces bilateralis CBS 781.70</name>
    <dbReference type="NCBI Taxonomy" id="1392243"/>
    <lineage>
        <taxon>Eukaryota</taxon>
        <taxon>Fungi</taxon>
        <taxon>Dikarya</taxon>
        <taxon>Ascomycota</taxon>
        <taxon>Pezizomycotina</taxon>
        <taxon>Dothideomycetes</taxon>
        <taxon>Dothideomycetes incertae sedis</taxon>
        <taxon>Eremomycetales</taxon>
        <taxon>Eremomycetaceae</taxon>
        <taxon>Eremomyces</taxon>
    </lineage>
</organism>
<evidence type="ECO:0000313" key="3">
    <source>
        <dbReference type="RefSeq" id="XP_033534841.1"/>
    </source>
</evidence>
<accession>A0A6G1G5Q3</accession>
<gene>
    <name evidence="1 3" type="ORF">P152DRAFT_310151</name>
</gene>
<dbReference type="GeneID" id="54415716"/>
<dbReference type="Proteomes" id="UP000504638">
    <property type="component" value="Unplaced"/>
</dbReference>
<dbReference type="AlphaFoldDB" id="A0A6G1G5Q3"/>
<reference evidence="3" key="3">
    <citation type="submission" date="2025-04" db="UniProtKB">
        <authorList>
            <consortium name="RefSeq"/>
        </authorList>
    </citation>
    <scope>IDENTIFICATION</scope>
    <source>
        <strain evidence="3">CBS 781.70</strain>
    </source>
</reference>
<evidence type="ECO:0000313" key="2">
    <source>
        <dbReference type="Proteomes" id="UP000504638"/>
    </source>
</evidence>
<dbReference type="EMBL" id="ML975155">
    <property type="protein sequence ID" value="KAF1813210.1"/>
    <property type="molecule type" value="Genomic_DNA"/>
</dbReference>
<reference evidence="3" key="2">
    <citation type="submission" date="2020-04" db="EMBL/GenBank/DDBJ databases">
        <authorList>
            <consortium name="NCBI Genome Project"/>
        </authorList>
    </citation>
    <scope>NUCLEOTIDE SEQUENCE</scope>
    <source>
        <strain evidence="3">CBS 781.70</strain>
    </source>
</reference>
<name>A0A6G1G5Q3_9PEZI</name>
<dbReference type="RefSeq" id="XP_033534841.1">
    <property type="nucleotide sequence ID" value="XM_033675146.1"/>
</dbReference>